<dbReference type="Proteomes" id="UP000001699">
    <property type="component" value="Unassembled WGS sequence"/>
</dbReference>
<keyword evidence="2" id="KW-1185">Reference proteome</keyword>
<evidence type="ECO:0000313" key="2">
    <source>
        <dbReference type="Proteomes" id="UP000001699"/>
    </source>
</evidence>
<dbReference type="VEuPathDB" id="FungiDB:AFUB_037230"/>
<gene>
    <name evidence="1" type="ORF">AFUB_037230</name>
</gene>
<dbReference type="InterPro" id="IPR016084">
    <property type="entry name" value="Haem_Oase-like_multi-hlx"/>
</dbReference>
<sequence>MTTPLTFQLLNISTCPISSATTHPFLQQAGCGQISKPLLSQWLSQDRLYAQSYIRFIGLLLSKIRLPPHNPDSSKPRTSTVEYRAMEVLVDALVNIRRELQFFEETADEYGLDLTALPAAMEDEERERGECVRGEVQAEELFFGPNRITQAYIDMFMSAGSAATSLLEGMVVLWATEACYLQAWRYAASCGASRKATAGPEQDADGGALRTRFIPNWTSPEFEAFVQRIGDVVDELAGQIKGAEEREELMGRCVQWWRQVVWLEERFWPVVKNKIKANIITVRPNHRVVQRPEPPHPRTPCMT</sequence>
<dbReference type="PANTHER" id="PTHR41813:SF2">
    <property type="entry name" value="REGULATOR PAB1642, PUTATIVE (AFU_ORTHOLOGUE AFUA_3G11955)-RELATED"/>
    <property type="match status" value="1"/>
</dbReference>
<dbReference type="HOGENOM" id="CLU_055855_0_1_1"/>
<dbReference type="EMBL" id="DS499596">
    <property type="protein sequence ID" value="EDP52557.1"/>
    <property type="molecule type" value="Genomic_DNA"/>
</dbReference>
<dbReference type="AlphaFoldDB" id="B0XX90"/>
<accession>B0XX90</accession>
<dbReference type="InterPro" id="IPR053261">
    <property type="entry name" value="Polyketide-peptide_reg"/>
</dbReference>
<evidence type="ECO:0000313" key="1">
    <source>
        <dbReference type="EMBL" id="EDP52557.1"/>
    </source>
</evidence>
<protein>
    <submittedName>
        <fullName evidence="1">Transcription regulator PAB1642, putative</fullName>
    </submittedName>
</protein>
<dbReference type="PANTHER" id="PTHR41813">
    <property type="entry name" value="REGULATOR PAB1642, PUTATIVE (AFU_ORTHOLOGUE AFUA_3G11955)-RELATED"/>
    <property type="match status" value="1"/>
</dbReference>
<dbReference type="CDD" id="cd19357">
    <property type="entry name" value="TenA_E_At3g16990-like"/>
    <property type="match status" value="1"/>
</dbReference>
<reference evidence="1 2" key="1">
    <citation type="journal article" date="2008" name="PLoS Genet.">
        <title>Genomic islands in the pathogenic filamentous fungus Aspergillus fumigatus.</title>
        <authorList>
            <person name="Fedorova N.D."/>
            <person name="Khaldi N."/>
            <person name="Joardar V.S."/>
            <person name="Maiti R."/>
            <person name="Amedeo P."/>
            <person name="Anderson M.J."/>
            <person name="Crabtree J."/>
            <person name="Silva J.C."/>
            <person name="Badger J.H."/>
            <person name="Albarraq A."/>
            <person name="Angiuoli S."/>
            <person name="Bussey H."/>
            <person name="Bowyer P."/>
            <person name="Cotty P.J."/>
            <person name="Dyer P.S."/>
            <person name="Egan A."/>
            <person name="Galens K."/>
            <person name="Fraser-Liggett C.M."/>
            <person name="Haas B.J."/>
            <person name="Inman J.M."/>
            <person name="Kent R."/>
            <person name="Lemieux S."/>
            <person name="Malavazi I."/>
            <person name="Orvis J."/>
            <person name="Roemer T."/>
            <person name="Ronning C.M."/>
            <person name="Sundaram J.P."/>
            <person name="Sutton G."/>
            <person name="Turner G."/>
            <person name="Venter J.C."/>
            <person name="White O.R."/>
            <person name="Whitty B.R."/>
            <person name="Youngman P."/>
            <person name="Wolfe K.H."/>
            <person name="Goldman G.H."/>
            <person name="Wortman J.R."/>
            <person name="Jiang B."/>
            <person name="Denning D.W."/>
            <person name="Nierman W.C."/>
        </authorList>
    </citation>
    <scope>NUCLEOTIDE SEQUENCE [LARGE SCALE GENOMIC DNA]</scope>
    <source>
        <strain evidence="2">CBS 144.89 / FGSC A1163 / CEA10</strain>
    </source>
</reference>
<dbReference type="SUPFAM" id="SSF48613">
    <property type="entry name" value="Heme oxygenase-like"/>
    <property type="match status" value="1"/>
</dbReference>
<organism evidence="1 2">
    <name type="scientific">Aspergillus fumigatus (strain CBS 144.89 / FGSC A1163 / CEA10)</name>
    <name type="common">Neosartorya fumigata</name>
    <dbReference type="NCBI Taxonomy" id="451804"/>
    <lineage>
        <taxon>Eukaryota</taxon>
        <taxon>Fungi</taxon>
        <taxon>Dikarya</taxon>
        <taxon>Ascomycota</taxon>
        <taxon>Pezizomycotina</taxon>
        <taxon>Eurotiomycetes</taxon>
        <taxon>Eurotiomycetidae</taxon>
        <taxon>Eurotiales</taxon>
        <taxon>Aspergillaceae</taxon>
        <taxon>Aspergillus</taxon>
        <taxon>Aspergillus subgen. Fumigati</taxon>
    </lineage>
</organism>
<dbReference type="Gene3D" id="1.20.910.10">
    <property type="entry name" value="Heme oxygenase-like"/>
    <property type="match status" value="1"/>
</dbReference>
<dbReference type="OrthoDB" id="37730at2759"/>
<dbReference type="PhylomeDB" id="B0XX90"/>
<name>B0XX90_ASPFC</name>
<proteinExistence type="predicted"/>